<feature type="region of interest" description="Disordered" evidence="6">
    <location>
        <begin position="361"/>
        <end position="380"/>
    </location>
</feature>
<evidence type="ECO:0000259" key="8">
    <source>
        <dbReference type="Pfam" id="PF20684"/>
    </source>
</evidence>
<feature type="transmembrane region" description="Helical" evidence="7">
    <location>
        <begin position="198"/>
        <end position="220"/>
    </location>
</feature>
<keyword evidence="4 7" id="KW-0472">Membrane</keyword>
<feature type="domain" description="Rhodopsin" evidence="8">
    <location>
        <begin position="104"/>
        <end position="340"/>
    </location>
</feature>
<protein>
    <recommendedName>
        <fullName evidence="8">Rhodopsin domain-containing protein</fullName>
    </recommendedName>
</protein>
<dbReference type="Proteomes" id="UP001590950">
    <property type="component" value="Unassembled WGS sequence"/>
</dbReference>
<feature type="transmembrane region" description="Helical" evidence="7">
    <location>
        <begin position="159"/>
        <end position="186"/>
    </location>
</feature>
<evidence type="ECO:0000256" key="6">
    <source>
        <dbReference type="SAM" id="MobiDB-lite"/>
    </source>
</evidence>
<evidence type="ECO:0000256" key="3">
    <source>
        <dbReference type="ARBA" id="ARBA00022989"/>
    </source>
</evidence>
<keyword evidence="10" id="KW-1185">Reference proteome</keyword>
<feature type="transmembrane region" description="Helical" evidence="7">
    <location>
        <begin position="280"/>
        <end position="302"/>
    </location>
</feature>
<dbReference type="EMBL" id="JBEFKJ010000036">
    <property type="protein sequence ID" value="KAL2037841.1"/>
    <property type="molecule type" value="Genomic_DNA"/>
</dbReference>
<comment type="similarity">
    <text evidence="5">Belongs to the SAT4 family.</text>
</comment>
<name>A0ABR3ZXZ0_9LECA</name>
<comment type="caution">
    <text evidence="9">The sequence shown here is derived from an EMBL/GenBank/DDBJ whole genome shotgun (WGS) entry which is preliminary data.</text>
</comment>
<organism evidence="9 10">
    <name type="scientific">Stereocaulon virgatum</name>
    <dbReference type="NCBI Taxonomy" id="373712"/>
    <lineage>
        <taxon>Eukaryota</taxon>
        <taxon>Fungi</taxon>
        <taxon>Dikarya</taxon>
        <taxon>Ascomycota</taxon>
        <taxon>Pezizomycotina</taxon>
        <taxon>Lecanoromycetes</taxon>
        <taxon>OSLEUM clade</taxon>
        <taxon>Lecanoromycetidae</taxon>
        <taxon>Lecanorales</taxon>
        <taxon>Lecanorineae</taxon>
        <taxon>Stereocaulaceae</taxon>
        <taxon>Stereocaulon</taxon>
    </lineage>
</organism>
<feature type="transmembrane region" description="Helical" evidence="7">
    <location>
        <begin position="249"/>
        <end position="268"/>
    </location>
</feature>
<proteinExistence type="inferred from homology"/>
<keyword evidence="2 7" id="KW-0812">Transmembrane</keyword>
<feature type="transmembrane region" description="Helical" evidence="7">
    <location>
        <begin position="83"/>
        <end position="106"/>
    </location>
</feature>
<feature type="transmembrane region" description="Helical" evidence="7">
    <location>
        <begin position="322"/>
        <end position="345"/>
    </location>
</feature>
<dbReference type="PANTHER" id="PTHR33048">
    <property type="entry name" value="PTH11-LIKE INTEGRAL MEMBRANE PROTEIN (AFU_ORTHOLOGUE AFUA_5G11245)"/>
    <property type="match status" value="1"/>
</dbReference>
<dbReference type="Pfam" id="PF20684">
    <property type="entry name" value="Fung_rhodopsin"/>
    <property type="match status" value="1"/>
</dbReference>
<dbReference type="PANTHER" id="PTHR33048:SF158">
    <property type="entry name" value="MEMBRANE PROTEIN PTH11-LIKE, PUTATIVE-RELATED"/>
    <property type="match status" value="1"/>
</dbReference>
<keyword evidence="3 7" id="KW-1133">Transmembrane helix</keyword>
<sequence>MPQLPSTCLPDYEGRTSFLSWHSKGSKGPHNVLYLTAILLLSTIYPKVLKMASSLPPGVSLDMIPSTPPPLGVVPNFVNPVSLAHPIVAVSVITSVLAVILVFIRLCSTLRITRSASYDDGACVLALVFSLAYIGLVVSTNDHARHGWDIPLSAFTASYLKIILAETIIGAFALVCSKTSIFLLLFRLFSPTPRFRHLVYIGIIWTAVVGLASIIIAGALCAPRHGEFFSSLTVAERCSHESILAVTQGTLYMLLDFYMFYLPIPMVMKLQMGRKRKIGVLAIFMTGLIACAASTASLVYKIKLFRSNDTLWNGYIVDVLNIVELNVTIMVACMPACASFSRHFLYKYEIISSIKSRLFASRSSKKGPSGPETSTTAPSALTIDPRLRGKYWRIKNAFSNGDRAPHITRNQQQSRMLRTGELDVVDNGNPSMSTHQTRRGDNELKEPSFGGEKWAPDYIV</sequence>
<gene>
    <name evidence="9" type="ORF">N7G274_009315</name>
</gene>
<evidence type="ECO:0000256" key="7">
    <source>
        <dbReference type="SAM" id="Phobius"/>
    </source>
</evidence>
<evidence type="ECO:0000256" key="4">
    <source>
        <dbReference type="ARBA" id="ARBA00023136"/>
    </source>
</evidence>
<comment type="subcellular location">
    <subcellularLocation>
        <location evidence="1">Membrane</location>
        <topology evidence="1">Multi-pass membrane protein</topology>
    </subcellularLocation>
</comment>
<reference evidence="9 10" key="1">
    <citation type="submission" date="2024-09" db="EMBL/GenBank/DDBJ databases">
        <title>Rethinking Asexuality: The Enigmatic Case of Functional Sexual Genes in Lepraria (Stereocaulaceae).</title>
        <authorList>
            <person name="Doellman M."/>
            <person name="Sun Y."/>
            <person name="Barcenas-Pena A."/>
            <person name="Lumbsch H.T."/>
            <person name="Grewe F."/>
        </authorList>
    </citation>
    <scope>NUCLEOTIDE SEQUENCE [LARGE SCALE GENOMIC DNA]</scope>
    <source>
        <strain evidence="9 10">Mercado 3170</strain>
    </source>
</reference>
<evidence type="ECO:0000313" key="10">
    <source>
        <dbReference type="Proteomes" id="UP001590950"/>
    </source>
</evidence>
<accession>A0ABR3ZXZ0</accession>
<evidence type="ECO:0000256" key="1">
    <source>
        <dbReference type="ARBA" id="ARBA00004141"/>
    </source>
</evidence>
<dbReference type="InterPro" id="IPR049326">
    <property type="entry name" value="Rhodopsin_dom_fungi"/>
</dbReference>
<evidence type="ECO:0000256" key="5">
    <source>
        <dbReference type="ARBA" id="ARBA00038359"/>
    </source>
</evidence>
<feature type="region of interest" description="Disordered" evidence="6">
    <location>
        <begin position="423"/>
        <end position="460"/>
    </location>
</feature>
<evidence type="ECO:0000256" key="2">
    <source>
        <dbReference type="ARBA" id="ARBA00022692"/>
    </source>
</evidence>
<dbReference type="InterPro" id="IPR052337">
    <property type="entry name" value="SAT4-like"/>
</dbReference>
<evidence type="ECO:0000313" key="9">
    <source>
        <dbReference type="EMBL" id="KAL2037841.1"/>
    </source>
</evidence>
<feature type="transmembrane region" description="Helical" evidence="7">
    <location>
        <begin position="118"/>
        <end position="139"/>
    </location>
</feature>